<name>A0A6L2J6M8_TANCI</name>
<feature type="compositionally biased region" description="Polar residues" evidence="1">
    <location>
        <begin position="524"/>
        <end position="539"/>
    </location>
</feature>
<evidence type="ECO:0000256" key="1">
    <source>
        <dbReference type="SAM" id="MobiDB-lite"/>
    </source>
</evidence>
<comment type="caution">
    <text evidence="3">The sequence shown here is derived from an EMBL/GenBank/DDBJ whole genome shotgun (WGS) entry which is preliminary data.</text>
</comment>
<sequence length="1327" mass="149912">MEMEHYLKHTDYPIWEVIQKENGPVQVLTDTNGQIRVLPLKTVEEILAKERERKARTTLLMDIPEDHLPKFHKMTDAKEMWKQSNPDLSHGAGVSTEDANQKFLRSLPSSWSQVSLIMRTKPEVDTLSFDNLYNNLRVFESDVKGGHNFHKTKEVLQKDREKAAFDAKEPVVFDKSKDQHKAMVTIDGEGVDWTGHAEDDTEDYALMAFNSSNLSSDTEMSAKDKSGLGYGSQIHDGVLSYENEVFASVFDSRSSDVEDSHVIDRFSKVEGMHAVPPPMTGNYMPPKSNFEIDESKFTYETLESMPKPVESKPKAVSEPKVWSDAPIIEEYESDSDDEYVTTAPKENFAQHKVNTAADKSVSVVGGKRETAVKATTEEQGLFTDTECLVLSPDFKLPDENQVLLRVPRQHNMYSFNLKNNLPSEGLAFLIAKATVVEYTKWHKRVLVTKPQNKTPYELLTSKIPIISYIRPFGCHVTILNTIDHLGKFEEKPDEGFLVRYSLSSKAFRHITAENKANKTAGPKETNNTAGPKETNNSAAKNGYEKLHKDTDSKTNEEPLDQEDQAFLEEIERFKRQEKEANDAAETLRKTFAQSTEDFFLQAGVARASSTNYVNTARTPGNAASAPLNTASTPTNQDDSYIPSLEDIYEVLRDGIFTSASYDDEGAVADFTNLETIINVSHIPTSRIYFIHPTIKILGDPTLAVQTSSKVNKIFGSCAFVIGTKWFYRNKKDEKGVVVRNKARLVDQGHRQEEGIDYDEMDVKSSLLYGKIDEEVYVSQPSGFIDLKFPNKIYKVVKALYGLHQAPRAWFQMSSMGELTFFLGLQVKQKKDGIFISQDKYVAEILKKFDFLCVKTASTPIETKKPLVKDKEVADVDVHLYRSMIGSLMYLIASRPDIMYAVCACSRFQVTPKTSHLQAVKRIFRCLKGQPKLGLWYLRKSAFDLEAYSNSDYAGANLDRKSTTGGCQFLGRRLISWQCKKQTIVATSTTETSAKVKTVNDEVRIQVLVDGKRVNIKESSIRRTLTLDDAEGTSYLTNIEIFEGLAKIGFVQLIINQQLGDMAHHKEIFDTSSLTKKVFANMKRVGTGYSREDTPLFNNMLVQAPEEVDGPSWGIPLVNADELPEMDPSRRFPNKDRYHHCHLYDDIQVEDQPHADDASPIAELPRYVADSDSIGEDDDEDPEEDPSEEHEPEDDDEDPEEDPSEEHEPEDDDEDPEEDPNEEHEPKDEYTKEEEPSEGSDETEPFEEDETAVTPPPPRHHRVRISFRPQTPMATSTQALIDAFAAGSPLFPLPPNSLPMIRHDQAPLGHRTTMIRRRNDILEKDMPP</sequence>
<feature type="region of interest" description="Disordered" evidence="1">
    <location>
        <begin position="513"/>
        <end position="541"/>
    </location>
</feature>
<keyword evidence="3" id="KW-0695">RNA-directed DNA polymerase</keyword>
<organism evidence="3">
    <name type="scientific">Tanacetum cinerariifolium</name>
    <name type="common">Dalmatian daisy</name>
    <name type="synonym">Chrysanthemum cinerariifolium</name>
    <dbReference type="NCBI Taxonomy" id="118510"/>
    <lineage>
        <taxon>Eukaryota</taxon>
        <taxon>Viridiplantae</taxon>
        <taxon>Streptophyta</taxon>
        <taxon>Embryophyta</taxon>
        <taxon>Tracheophyta</taxon>
        <taxon>Spermatophyta</taxon>
        <taxon>Magnoliopsida</taxon>
        <taxon>eudicotyledons</taxon>
        <taxon>Gunneridae</taxon>
        <taxon>Pentapetalae</taxon>
        <taxon>asterids</taxon>
        <taxon>campanulids</taxon>
        <taxon>Asterales</taxon>
        <taxon>Asteraceae</taxon>
        <taxon>Asteroideae</taxon>
        <taxon>Anthemideae</taxon>
        <taxon>Anthemidinae</taxon>
        <taxon>Tanacetum</taxon>
    </lineage>
</organism>
<reference evidence="3" key="1">
    <citation type="journal article" date="2019" name="Sci. Rep.">
        <title>Draft genome of Tanacetum cinerariifolium, the natural source of mosquito coil.</title>
        <authorList>
            <person name="Yamashiro T."/>
            <person name="Shiraishi A."/>
            <person name="Satake H."/>
            <person name="Nakayama K."/>
        </authorList>
    </citation>
    <scope>NUCLEOTIDE SEQUENCE</scope>
</reference>
<feature type="compositionally biased region" description="Basic and acidic residues" evidence="1">
    <location>
        <begin position="1222"/>
        <end position="1233"/>
    </location>
</feature>
<dbReference type="PANTHER" id="PTHR11439:SF495">
    <property type="entry name" value="REVERSE TRANSCRIPTASE, RNA-DEPENDENT DNA POLYMERASE-RELATED"/>
    <property type="match status" value="1"/>
</dbReference>
<feature type="region of interest" description="Disordered" evidence="1">
    <location>
        <begin position="617"/>
        <end position="638"/>
    </location>
</feature>
<feature type="region of interest" description="Disordered" evidence="1">
    <location>
        <begin position="1170"/>
        <end position="1262"/>
    </location>
</feature>
<feature type="domain" description="Reverse transcriptase Ty1/copia-type" evidence="2">
    <location>
        <begin position="759"/>
        <end position="811"/>
    </location>
</feature>
<feature type="compositionally biased region" description="Acidic residues" evidence="1">
    <location>
        <begin position="1234"/>
        <end position="1250"/>
    </location>
</feature>
<keyword evidence="3" id="KW-0808">Transferase</keyword>
<keyword evidence="3" id="KW-0548">Nucleotidyltransferase</keyword>
<dbReference type="Pfam" id="PF07727">
    <property type="entry name" value="RVT_2"/>
    <property type="match status" value="1"/>
</dbReference>
<dbReference type="PANTHER" id="PTHR11439">
    <property type="entry name" value="GAG-POL-RELATED RETROTRANSPOSON"/>
    <property type="match status" value="1"/>
</dbReference>
<feature type="compositionally biased region" description="Polar residues" evidence="1">
    <location>
        <begin position="626"/>
        <end position="638"/>
    </location>
</feature>
<protein>
    <submittedName>
        <fullName evidence="3">Ribonuclease H-like domain, reverse transcriptase, RNA-dependent DNA polymerase</fullName>
    </submittedName>
</protein>
<feature type="compositionally biased region" description="Acidic residues" evidence="1">
    <location>
        <begin position="1172"/>
        <end position="1221"/>
    </location>
</feature>
<evidence type="ECO:0000313" key="3">
    <source>
        <dbReference type="EMBL" id="GEU32310.1"/>
    </source>
</evidence>
<evidence type="ECO:0000259" key="2">
    <source>
        <dbReference type="Pfam" id="PF07727"/>
    </source>
</evidence>
<proteinExistence type="predicted"/>
<accession>A0A6L2J6M8</accession>
<dbReference type="GO" id="GO:0003964">
    <property type="term" value="F:RNA-directed DNA polymerase activity"/>
    <property type="evidence" value="ECO:0007669"/>
    <property type="project" value="UniProtKB-KW"/>
</dbReference>
<gene>
    <name evidence="3" type="ORF">Tci_004288</name>
</gene>
<dbReference type="EMBL" id="BKCJ010000340">
    <property type="protein sequence ID" value="GEU32310.1"/>
    <property type="molecule type" value="Genomic_DNA"/>
</dbReference>
<dbReference type="InterPro" id="IPR013103">
    <property type="entry name" value="RVT_2"/>
</dbReference>
<dbReference type="CDD" id="cd09272">
    <property type="entry name" value="RNase_HI_RT_Ty1"/>
    <property type="match status" value="1"/>
</dbReference>